<evidence type="ECO:0000256" key="1">
    <source>
        <dbReference type="SAM" id="MobiDB-lite"/>
    </source>
</evidence>
<dbReference type="PANTHER" id="PTHR43685">
    <property type="entry name" value="GLYCOSYLTRANSFERASE"/>
    <property type="match status" value="1"/>
</dbReference>
<dbReference type="AlphaFoldDB" id="A0A364RDP0"/>
<dbReference type="Proteomes" id="UP000251692">
    <property type="component" value="Unassembled WGS sequence"/>
</dbReference>
<dbReference type="PANTHER" id="PTHR43685:SF2">
    <property type="entry name" value="GLYCOSYLTRANSFERASE 2-LIKE DOMAIN-CONTAINING PROTEIN"/>
    <property type="match status" value="1"/>
</dbReference>
<organism evidence="3 4">
    <name type="scientific">Pontibacter arcticus</name>
    <dbReference type="NCBI Taxonomy" id="2080288"/>
    <lineage>
        <taxon>Bacteria</taxon>
        <taxon>Pseudomonadati</taxon>
        <taxon>Bacteroidota</taxon>
        <taxon>Cytophagia</taxon>
        <taxon>Cytophagales</taxon>
        <taxon>Hymenobacteraceae</taxon>
        <taxon>Pontibacter</taxon>
    </lineage>
</organism>
<dbReference type="RefSeq" id="WP_112305958.1">
    <property type="nucleotide sequence ID" value="NZ_QMDV01000003.1"/>
</dbReference>
<dbReference type="EMBL" id="QMDV01000003">
    <property type="protein sequence ID" value="RAU82365.1"/>
    <property type="molecule type" value="Genomic_DNA"/>
</dbReference>
<evidence type="ECO:0000313" key="4">
    <source>
        <dbReference type="Proteomes" id="UP000251692"/>
    </source>
</evidence>
<dbReference type="GO" id="GO:0016787">
    <property type="term" value="F:hydrolase activity"/>
    <property type="evidence" value="ECO:0007669"/>
    <property type="project" value="UniProtKB-KW"/>
</dbReference>
<feature type="region of interest" description="Disordered" evidence="1">
    <location>
        <begin position="407"/>
        <end position="430"/>
    </location>
</feature>
<sequence length="430" mass="48451">MQTKVLEVELSEGLTAIQVDAAYKSYHILVRYNRLPLGWITIPTAQVNQITKEHLEEVIKNKIGYRLLHQAQRRQFMPVQASVPAAHTSEGISVIVCTRNRTQFLARCLDTLFTLEYPTFEIIVVDNAPSNNDTLELTTGMPVRYVREDRPGLDWARNRGIAEANYSIVAFTDDDACVDKFWLQAIAKTLADPDVTAVTGLVAPAELETRAQHIFEFGYGGMGHGFSYRKLSRKTLSDRQMLRSGSVGIGVNMAFRRAIFQQTGLFDTALDVGTPSCGAGDIEMFFRLLSKGYTFVYDPAMLVWHTHRQHLPELQKQIKDNGRSFGCYLITCFKNKNIKLSSILIFFLLDWIGTWHFRNFLKPRAPLSRKFVLIELAGMLQSPGAYRASQAYACKIAAKTPSEDKQAYIRNEPAAPVPSQQVQEKTNSNA</sequence>
<protein>
    <submittedName>
        <fullName evidence="3">Glycoside hydrolase family 2</fullName>
    </submittedName>
</protein>
<dbReference type="Pfam" id="PF00535">
    <property type="entry name" value="Glycos_transf_2"/>
    <property type="match status" value="1"/>
</dbReference>
<name>A0A364RDP0_9BACT</name>
<dbReference type="InterPro" id="IPR050834">
    <property type="entry name" value="Glycosyltransf_2"/>
</dbReference>
<dbReference type="OrthoDB" id="6638511at2"/>
<reference evidence="3 4" key="1">
    <citation type="submission" date="2018-06" db="EMBL/GenBank/DDBJ databases">
        <authorList>
            <person name="Liu Z.-W."/>
        </authorList>
    </citation>
    <scope>NUCLEOTIDE SEQUENCE [LARGE SCALE GENOMIC DNA]</scope>
    <source>
        <strain evidence="3 4">2b14</strain>
    </source>
</reference>
<dbReference type="InterPro" id="IPR001173">
    <property type="entry name" value="Glyco_trans_2-like"/>
</dbReference>
<keyword evidence="4" id="KW-1185">Reference proteome</keyword>
<evidence type="ECO:0000259" key="2">
    <source>
        <dbReference type="Pfam" id="PF00535"/>
    </source>
</evidence>
<keyword evidence="3" id="KW-0378">Hydrolase</keyword>
<dbReference type="Gene3D" id="3.90.550.10">
    <property type="entry name" value="Spore Coat Polysaccharide Biosynthesis Protein SpsA, Chain A"/>
    <property type="match status" value="1"/>
</dbReference>
<accession>A0A364RDP0</accession>
<feature type="compositionally biased region" description="Polar residues" evidence="1">
    <location>
        <begin position="418"/>
        <end position="430"/>
    </location>
</feature>
<feature type="domain" description="Glycosyltransferase 2-like" evidence="2">
    <location>
        <begin position="93"/>
        <end position="262"/>
    </location>
</feature>
<evidence type="ECO:0000313" key="3">
    <source>
        <dbReference type="EMBL" id="RAU82365.1"/>
    </source>
</evidence>
<dbReference type="SUPFAM" id="SSF53448">
    <property type="entry name" value="Nucleotide-diphospho-sugar transferases"/>
    <property type="match status" value="1"/>
</dbReference>
<proteinExistence type="predicted"/>
<dbReference type="InterPro" id="IPR029044">
    <property type="entry name" value="Nucleotide-diphossugar_trans"/>
</dbReference>
<comment type="caution">
    <text evidence="3">The sequence shown here is derived from an EMBL/GenBank/DDBJ whole genome shotgun (WGS) entry which is preliminary data.</text>
</comment>
<gene>
    <name evidence="3" type="ORF">DP923_11305</name>
</gene>
<reference evidence="3 4" key="2">
    <citation type="submission" date="2018-07" db="EMBL/GenBank/DDBJ databases">
        <title>Pontibacter sp. 2b14 genomic sequence and assembly.</title>
        <authorList>
            <person name="Du Z.-J."/>
        </authorList>
    </citation>
    <scope>NUCLEOTIDE SEQUENCE [LARGE SCALE GENOMIC DNA]</scope>
    <source>
        <strain evidence="3 4">2b14</strain>
    </source>
</reference>